<dbReference type="HOGENOM" id="CLU_539818_0_0_1"/>
<protein>
    <submittedName>
        <fullName evidence="2">Uncharacterized protein</fullName>
    </submittedName>
</protein>
<accession>M2YGV8</accession>
<dbReference type="KEGG" id="pfj:MYCFIDRAFT_180382"/>
<dbReference type="EMBL" id="KB446571">
    <property type="protein sequence ID" value="EME77050.1"/>
    <property type="molecule type" value="Genomic_DNA"/>
</dbReference>
<dbReference type="AlphaFoldDB" id="M2YGV8"/>
<dbReference type="GeneID" id="19334381"/>
<proteinExistence type="predicted"/>
<evidence type="ECO:0000313" key="3">
    <source>
        <dbReference type="Proteomes" id="UP000016932"/>
    </source>
</evidence>
<feature type="region of interest" description="Disordered" evidence="1">
    <location>
        <begin position="420"/>
        <end position="440"/>
    </location>
</feature>
<dbReference type="Proteomes" id="UP000016932">
    <property type="component" value="Unassembled WGS sequence"/>
</dbReference>
<evidence type="ECO:0000256" key="1">
    <source>
        <dbReference type="SAM" id="MobiDB-lite"/>
    </source>
</evidence>
<dbReference type="VEuPathDB" id="FungiDB:MYCFIDRAFT_180382"/>
<sequence>MSYFPTNTDLLMFLRRYQTALEASRTGSHMPVPLVVTAEELSLSRGGMDERAVVRGGWQSEVARLPGQEMMNLEDSSEDKALEADTSVAASGTLGRASSFMASLRSLPPLALPPPTSLPARPLLQSPQESAYLRGTTPDLSATASPASDAVDDIVTHGPALLIDMNGLGPRDQGWWPIWASNLVELLGKGVALGLTTHQVYGASPALLRKDWMPFLTYLGPLLAKVAPALYDQMNRGNPRVKPHTTRAKPVTGHTLNLLDIRRPCLCPFYAPSTTEPIPTICADCQNSNATPGREGHRPRQDSLDKDIDADKERAKAGAAICKTVDGQHPESLLRIRYEPQAYDRLRQVTNQLSRTLLDNRQSQQPPLPALGDNASKMRIPKRATTFFHPSHIIPSGTRIQSSQEYSGQHYCQARIRYPAKTPEDEQRPRNSPPQHDYLNGGHVVFERATFFHIKNQPTTMNNCPAIERIRKIDVSKNGTMEDFLKQKSSRRKGKSIITTAKDLF</sequence>
<dbReference type="RefSeq" id="XP_007932375.1">
    <property type="nucleotide sequence ID" value="XM_007934184.1"/>
</dbReference>
<gene>
    <name evidence="2" type="ORF">MYCFIDRAFT_180382</name>
</gene>
<evidence type="ECO:0000313" key="2">
    <source>
        <dbReference type="EMBL" id="EME77050.1"/>
    </source>
</evidence>
<reference evidence="2 3" key="1">
    <citation type="journal article" date="2012" name="PLoS Pathog.">
        <title>Diverse lifestyles and strategies of plant pathogenesis encoded in the genomes of eighteen Dothideomycetes fungi.</title>
        <authorList>
            <person name="Ohm R.A."/>
            <person name="Feau N."/>
            <person name="Henrissat B."/>
            <person name="Schoch C.L."/>
            <person name="Horwitz B.A."/>
            <person name="Barry K.W."/>
            <person name="Condon B.J."/>
            <person name="Copeland A.C."/>
            <person name="Dhillon B."/>
            <person name="Glaser F."/>
            <person name="Hesse C.N."/>
            <person name="Kosti I."/>
            <person name="LaButti K."/>
            <person name="Lindquist E.A."/>
            <person name="Lucas S."/>
            <person name="Salamov A.A."/>
            <person name="Bradshaw R.E."/>
            <person name="Ciuffetti L."/>
            <person name="Hamelin R.C."/>
            <person name="Kema G.H.J."/>
            <person name="Lawrence C."/>
            <person name="Scott J.A."/>
            <person name="Spatafora J.W."/>
            <person name="Turgeon B.G."/>
            <person name="de Wit P.J.G.M."/>
            <person name="Zhong S."/>
            <person name="Goodwin S.B."/>
            <person name="Grigoriev I.V."/>
        </authorList>
    </citation>
    <scope>NUCLEOTIDE SEQUENCE [LARGE SCALE GENOMIC DNA]</scope>
    <source>
        <strain evidence="2 3">CIRAD86</strain>
    </source>
</reference>
<name>M2YGV8_PSEFD</name>
<organism evidence="2 3">
    <name type="scientific">Pseudocercospora fijiensis (strain CIRAD86)</name>
    <name type="common">Black leaf streak disease fungus</name>
    <name type="synonym">Mycosphaerella fijiensis</name>
    <dbReference type="NCBI Taxonomy" id="383855"/>
    <lineage>
        <taxon>Eukaryota</taxon>
        <taxon>Fungi</taxon>
        <taxon>Dikarya</taxon>
        <taxon>Ascomycota</taxon>
        <taxon>Pezizomycotina</taxon>
        <taxon>Dothideomycetes</taxon>
        <taxon>Dothideomycetidae</taxon>
        <taxon>Mycosphaerellales</taxon>
        <taxon>Mycosphaerellaceae</taxon>
        <taxon>Pseudocercospora</taxon>
    </lineage>
</organism>
<keyword evidence="3" id="KW-1185">Reference proteome</keyword>